<keyword evidence="6 11" id="KW-0441">Lipid A biosynthesis</keyword>
<evidence type="ECO:0000256" key="3">
    <source>
        <dbReference type="ARBA" id="ARBA00012687"/>
    </source>
</evidence>
<dbReference type="EMBL" id="AP014936">
    <property type="protein sequence ID" value="BAU48189.1"/>
    <property type="molecule type" value="Genomic_DNA"/>
</dbReference>
<dbReference type="GO" id="GO:0008915">
    <property type="term" value="F:lipid-A-disaccharide synthase activity"/>
    <property type="evidence" value="ECO:0007669"/>
    <property type="project" value="UniProtKB-UniRule"/>
</dbReference>
<organism evidence="12 13">
    <name type="scientific">Sulfurifustis variabilis</name>
    <dbReference type="NCBI Taxonomy" id="1675686"/>
    <lineage>
        <taxon>Bacteria</taxon>
        <taxon>Pseudomonadati</taxon>
        <taxon>Pseudomonadota</taxon>
        <taxon>Gammaproteobacteria</taxon>
        <taxon>Acidiferrobacterales</taxon>
        <taxon>Acidiferrobacteraceae</taxon>
        <taxon>Sulfurifustis</taxon>
    </lineage>
</organism>
<sequence length="399" mass="43636">MSGLRIGIVAGEVSGDLLGAGLIRALKARLGGVRFEGIAGPRMQAEGCESLYDMERLTVIGFEGAGKYLSILGIRRRLAQHFIARPPDLFIGIDVPDFNLTLEQRLKSAGITTVHYVSPTVWAWRGYRIRKIQKSVDHMLTLFPFEARYYEARHIPVTYVGHPLADEIPEDYDPRAARAALGLPEDGELVALLPGSRRSELRRHAGLFVRTAQWLHARRPEARFVAPFASAATEHQFVHALRKHGAESLPIARVLNRSREALAACDVALLASGTATLEAALLRKPMVVTYRVSALSAALVRLFAHVKLYSLPNNLAGREVVPELMQSEAVPEKLGAAVEHYLANPERSASVQATLGEMHAALKRNADVRSAEAVIRVLAERRSGGPQGSTAAGPRPSYY</sequence>
<dbReference type="HAMAP" id="MF_00392">
    <property type="entry name" value="LpxB"/>
    <property type="match status" value="1"/>
</dbReference>
<keyword evidence="9 11" id="KW-0443">Lipid metabolism</keyword>
<evidence type="ECO:0000256" key="4">
    <source>
        <dbReference type="ARBA" id="ARBA00020902"/>
    </source>
</evidence>
<dbReference type="AlphaFoldDB" id="A0A1B4V3R8"/>
<evidence type="ECO:0000256" key="1">
    <source>
        <dbReference type="ARBA" id="ARBA00002056"/>
    </source>
</evidence>
<dbReference type="InterPro" id="IPR003835">
    <property type="entry name" value="Glyco_trans_19"/>
</dbReference>
<reference evidence="12 13" key="1">
    <citation type="submission" date="2015-08" db="EMBL/GenBank/DDBJ databases">
        <title>Complete genome sequence of Sulfurifustis variabilis.</title>
        <authorList>
            <person name="Miura A."/>
            <person name="Kojima H."/>
            <person name="Fukui M."/>
        </authorList>
    </citation>
    <scope>NUCLEOTIDE SEQUENCE [LARGE SCALE GENOMIC DNA]</scope>
    <source>
        <strain evidence="13">skN76</strain>
    </source>
</reference>
<evidence type="ECO:0000256" key="7">
    <source>
        <dbReference type="ARBA" id="ARBA00022676"/>
    </source>
</evidence>
<comment type="similarity">
    <text evidence="2 11">Belongs to the LpxB family.</text>
</comment>
<protein>
    <recommendedName>
        <fullName evidence="4 11">Lipid-A-disaccharide synthase</fullName>
        <ecNumber evidence="3 11">2.4.1.182</ecNumber>
    </recommendedName>
</protein>
<keyword evidence="5 11" id="KW-0444">Lipid biosynthesis</keyword>
<dbReference type="GO" id="GO:0009245">
    <property type="term" value="P:lipid A biosynthetic process"/>
    <property type="evidence" value="ECO:0007669"/>
    <property type="project" value="UniProtKB-UniRule"/>
</dbReference>
<evidence type="ECO:0000256" key="5">
    <source>
        <dbReference type="ARBA" id="ARBA00022516"/>
    </source>
</evidence>
<dbReference type="KEGG" id="sva:SVA_1629"/>
<comment type="catalytic activity">
    <reaction evidence="10 11">
        <text>a lipid X + a UDP-2-N,3-O-bis[(3R)-3-hydroxyacyl]-alpha-D-glucosamine = a lipid A disaccharide + UDP + H(+)</text>
        <dbReference type="Rhea" id="RHEA:67828"/>
        <dbReference type="ChEBI" id="CHEBI:15378"/>
        <dbReference type="ChEBI" id="CHEBI:58223"/>
        <dbReference type="ChEBI" id="CHEBI:137748"/>
        <dbReference type="ChEBI" id="CHEBI:176338"/>
        <dbReference type="ChEBI" id="CHEBI:176343"/>
        <dbReference type="EC" id="2.4.1.182"/>
    </reaction>
</comment>
<dbReference type="PANTHER" id="PTHR30372">
    <property type="entry name" value="LIPID-A-DISACCHARIDE SYNTHASE"/>
    <property type="match status" value="1"/>
</dbReference>
<dbReference type="UniPathway" id="UPA00973"/>
<evidence type="ECO:0000256" key="6">
    <source>
        <dbReference type="ARBA" id="ARBA00022556"/>
    </source>
</evidence>
<dbReference type="PANTHER" id="PTHR30372:SF4">
    <property type="entry name" value="LIPID-A-DISACCHARIDE SYNTHASE, MITOCHONDRIAL-RELATED"/>
    <property type="match status" value="1"/>
</dbReference>
<comment type="pathway">
    <text evidence="11">Bacterial outer membrane biogenesis; LPS lipid A biosynthesis.</text>
</comment>
<keyword evidence="7 11" id="KW-0328">Glycosyltransferase</keyword>
<dbReference type="GO" id="GO:0005543">
    <property type="term" value="F:phospholipid binding"/>
    <property type="evidence" value="ECO:0007669"/>
    <property type="project" value="TreeGrafter"/>
</dbReference>
<dbReference type="SUPFAM" id="SSF53756">
    <property type="entry name" value="UDP-Glycosyltransferase/glycogen phosphorylase"/>
    <property type="match status" value="1"/>
</dbReference>
<dbReference type="EC" id="2.4.1.182" evidence="3 11"/>
<dbReference type="GO" id="GO:0016020">
    <property type="term" value="C:membrane"/>
    <property type="evidence" value="ECO:0007669"/>
    <property type="project" value="GOC"/>
</dbReference>
<proteinExistence type="inferred from homology"/>
<gene>
    <name evidence="11" type="primary">lpxB</name>
    <name evidence="12" type="ORF">SVA_1629</name>
</gene>
<dbReference type="Pfam" id="PF02684">
    <property type="entry name" value="LpxB"/>
    <property type="match status" value="1"/>
</dbReference>
<dbReference type="NCBIfam" id="TIGR00215">
    <property type="entry name" value="lpxB"/>
    <property type="match status" value="1"/>
</dbReference>
<evidence type="ECO:0000313" key="12">
    <source>
        <dbReference type="EMBL" id="BAU48189.1"/>
    </source>
</evidence>
<evidence type="ECO:0000256" key="9">
    <source>
        <dbReference type="ARBA" id="ARBA00023098"/>
    </source>
</evidence>
<dbReference type="OrthoDB" id="9801642at2"/>
<name>A0A1B4V3R8_9GAMM</name>
<evidence type="ECO:0000256" key="10">
    <source>
        <dbReference type="ARBA" id="ARBA00048975"/>
    </source>
</evidence>
<evidence type="ECO:0000313" key="13">
    <source>
        <dbReference type="Proteomes" id="UP000218899"/>
    </source>
</evidence>
<keyword evidence="13" id="KW-1185">Reference proteome</keyword>
<accession>A0A1B4V3R8</accession>
<keyword evidence="8 11" id="KW-0808">Transferase</keyword>
<dbReference type="RefSeq" id="WP_096460728.1">
    <property type="nucleotide sequence ID" value="NZ_AP014936.1"/>
</dbReference>
<evidence type="ECO:0000256" key="8">
    <source>
        <dbReference type="ARBA" id="ARBA00022679"/>
    </source>
</evidence>
<comment type="function">
    <text evidence="1 11">Condensation of UDP-2,3-diacylglucosamine and 2,3-diacylglucosamine-1-phosphate to form lipid A disaccharide, a precursor of lipid A, a phosphorylated glycolipid that anchors the lipopolysaccharide to the outer membrane of the cell.</text>
</comment>
<evidence type="ECO:0000256" key="11">
    <source>
        <dbReference type="HAMAP-Rule" id="MF_00392"/>
    </source>
</evidence>
<dbReference type="Proteomes" id="UP000218899">
    <property type="component" value="Chromosome"/>
</dbReference>
<evidence type="ECO:0000256" key="2">
    <source>
        <dbReference type="ARBA" id="ARBA00007868"/>
    </source>
</evidence>